<proteinExistence type="predicted"/>
<evidence type="ECO:0000313" key="2">
    <source>
        <dbReference type="EMBL" id="CAD6949121.1"/>
    </source>
</evidence>
<dbReference type="EMBL" id="CAJHJG010005305">
    <property type="protein sequence ID" value="CAD6949121.1"/>
    <property type="molecule type" value="Genomic_DNA"/>
</dbReference>
<evidence type="ECO:0000313" key="5">
    <source>
        <dbReference type="Proteomes" id="UP000836402"/>
    </source>
</evidence>
<reference evidence="3" key="1">
    <citation type="submission" date="2016-04" db="EMBL/GenBank/DDBJ databases">
        <authorList>
            <person name="Nguyen H.D."/>
            <person name="Kesanakurti P."/>
            <person name="Cullis J."/>
            <person name="Levesque C.A."/>
            <person name="Hambleton S."/>
        </authorList>
    </citation>
    <scope>NUCLEOTIDE SEQUENCE</scope>
    <source>
        <strain evidence="3">DAOMC 238032</strain>
    </source>
</reference>
<organism evidence="3 4">
    <name type="scientific">Tilletia caries</name>
    <name type="common">wheat bunt fungus</name>
    <dbReference type="NCBI Taxonomy" id="13290"/>
    <lineage>
        <taxon>Eukaryota</taxon>
        <taxon>Fungi</taxon>
        <taxon>Dikarya</taxon>
        <taxon>Basidiomycota</taxon>
        <taxon>Ustilaginomycotina</taxon>
        <taxon>Exobasidiomycetes</taxon>
        <taxon>Tilletiales</taxon>
        <taxon>Tilletiaceae</taxon>
        <taxon>Tilletia</taxon>
    </lineage>
</organism>
<dbReference type="Proteomes" id="UP000077671">
    <property type="component" value="Unassembled WGS sequence"/>
</dbReference>
<keyword evidence="5" id="KW-1185">Reference proteome</keyword>
<feature type="region of interest" description="Disordered" evidence="1">
    <location>
        <begin position="1"/>
        <end position="45"/>
    </location>
</feature>
<dbReference type="EMBL" id="LWDD02002428">
    <property type="protein sequence ID" value="KAE8240831.1"/>
    <property type="molecule type" value="Genomic_DNA"/>
</dbReference>
<feature type="compositionally biased region" description="Polar residues" evidence="1">
    <location>
        <begin position="1"/>
        <end position="13"/>
    </location>
</feature>
<evidence type="ECO:0000313" key="3">
    <source>
        <dbReference type="EMBL" id="KAE8240831.1"/>
    </source>
</evidence>
<feature type="compositionally biased region" description="Acidic residues" evidence="1">
    <location>
        <begin position="15"/>
        <end position="30"/>
    </location>
</feature>
<dbReference type="Proteomes" id="UP000836402">
    <property type="component" value="Unassembled WGS sequence"/>
</dbReference>
<dbReference type="AlphaFoldDB" id="A0A8T8SIQ0"/>
<evidence type="ECO:0000313" key="4">
    <source>
        <dbReference type="Proteomes" id="UP000077671"/>
    </source>
</evidence>
<reference evidence="3" key="2">
    <citation type="journal article" date="2019" name="IMA Fungus">
        <title>Genome sequencing and comparison of five Tilletia species to identify candidate genes for the detection of regulated species infecting wheat.</title>
        <authorList>
            <person name="Nguyen H.D.T."/>
            <person name="Sultana T."/>
            <person name="Kesanakurti P."/>
            <person name="Hambleton S."/>
        </authorList>
    </citation>
    <scope>NUCLEOTIDE SEQUENCE</scope>
    <source>
        <strain evidence="3">DAOMC 238032</strain>
    </source>
</reference>
<reference evidence="2" key="3">
    <citation type="submission" date="2020-10" db="EMBL/GenBank/DDBJ databases">
        <authorList>
            <person name="Sedaghatjoo S."/>
        </authorList>
    </citation>
    <scope>NUCLEOTIDE SEQUENCE</scope>
    <source>
        <strain evidence="2">AZH3</strain>
    </source>
</reference>
<evidence type="ECO:0000256" key="1">
    <source>
        <dbReference type="SAM" id="MobiDB-lite"/>
    </source>
</evidence>
<sequence>MSTEQRPQVSNGDDGQWDDEPAFLSEEDPAEYSRRKNPTPNQDSVIKPWKVRNLEDWIRPIAIGTFVATQTTQPDYIQGNKFFDRLNAATLDDNGRFMAPNSDGVLQELRFSYAAKGKVAYAFNNGKTGTAFPSQWASEATRPSSVVIETCHGNANMRRKRTTEGSREYTINV</sequence>
<accession>A0A8T8SIQ0</accession>
<gene>
    <name evidence="3" type="ORF">A4X03_0g8316</name>
    <name evidence="2" type="ORF">JKIAZH3_G2881</name>
</gene>
<name>A0A8T8SIQ0_9BASI</name>
<protein>
    <submittedName>
        <fullName evidence="3">Uncharacterized protein</fullName>
    </submittedName>
</protein>
<comment type="caution">
    <text evidence="3">The sequence shown here is derived from an EMBL/GenBank/DDBJ whole genome shotgun (WGS) entry which is preliminary data.</text>
</comment>